<proteinExistence type="predicted"/>
<name>A0AAW9PNW6_9CYAN</name>
<accession>A0AAW9PNW6</accession>
<protein>
    <submittedName>
        <fullName evidence="2">Nucleotidyltransferase domain-containing protein</fullName>
    </submittedName>
</protein>
<dbReference type="Proteomes" id="UP001333818">
    <property type="component" value="Unassembled WGS sequence"/>
</dbReference>
<feature type="domain" description="Polymerase nucleotidyl transferase" evidence="1">
    <location>
        <begin position="22"/>
        <end position="59"/>
    </location>
</feature>
<keyword evidence="3" id="KW-1185">Reference proteome</keyword>
<reference evidence="2" key="1">
    <citation type="submission" date="2024-01" db="EMBL/GenBank/DDBJ databases">
        <title>Bank of Algae and Cyanobacteria of the Azores (BACA) strain genomes.</title>
        <authorList>
            <person name="Luz R."/>
            <person name="Cordeiro R."/>
            <person name="Fonseca A."/>
            <person name="Goncalves V."/>
        </authorList>
    </citation>
    <scope>NUCLEOTIDE SEQUENCE</scope>
    <source>
        <strain evidence="2">BACA0141</strain>
    </source>
</reference>
<dbReference type="InterPro" id="IPR043519">
    <property type="entry name" value="NT_sf"/>
</dbReference>
<sequence length="329" mass="37367">MPLGKQPTNVKYNLQLLLGELVDEQVSIAELWMFGSRAYGTESLRSDCDILVRVKQGEYVKASALRDFALTQCRALDFFIADGGRAVSCMNDSYVSADTFEELFEKLDALLLWTAQDGFTEFLPIPWVFEVGGIVNFVATVLPDGNVGELSWQYMVKRAEDAGLPFAPFIGDTVDKATAMLTEIAKRMILRPTDLGQRGVAKEGWTVNLRSEYDCQNLFYTVVKPWLQSIAREEVTVIYDEQKKSADFAFFDNQLIVEMKFIDSNGKKAEVVKTLDGLARFYKRNGNIRILLFLIFVKEGVDVDAYRWNKDYTFYSTLPRVITHVIMVP</sequence>
<organism evidence="2 3">
    <name type="scientific">Tumidithrix elongata BACA0141</name>
    <dbReference type="NCBI Taxonomy" id="2716417"/>
    <lineage>
        <taxon>Bacteria</taxon>
        <taxon>Bacillati</taxon>
        <taxon>Cyanobacteriota</taxon>
        <taxon>Cyanophyceae</taxon>
        <taxon>Pseudanabaenales</taxon>
        <taxon>Pseudanabaenaceae</taxon>
        <taxon>Tumidithrix</taxon>
        <taxon>Tumidithrix elongata</taxon>
    </lineage>
</organism>
<dbReference type="SUPFAM" id="SSF81301">
    <property type="entry name" value="Nucleotidyltransferase"/>
    <property type="match status" value="1"/>
</dbReference>
<gene>
    <name evidence="2" type="ORF">V2H45_00985</name>
</gene>
<dbReference type="GO" id="GO:0016779">
    <property type="term" value="F:nucleotidyltransferase activity"/>
    <property type="evidence" value="ECO:0007669"/>
    <property type="project" value="InterPro"/>
</dbReference>
<evidence type="ECO:0000259" key="1">
    <source>
        <dbReference type="Pfam" id="PF01909"/>
    </source>
</evidence>
<dbReference type="Pfam" id="PF01909">
    <property type="entry name" value="NTP_transf_2"/>
    <property type="match status" value="1"/>
</dbReference>
<dbReference type="RefSeq" id="WP_330481731.1">
    <property type="nucleotide sequence ID" value="NZ_JAZBJZ010000002.1"/>
</dbReference>
<dbReference type="AlphaFoldDB" id="A0AAW9PNW6"/>
<comment type="caution">
    <text evidence="2">The sequence shown here is derived from an EMBL/GenBank/DDBJ whole genome shotgun (WGS) entry which is preliminary data.</text>
</comment>
<dbReference type="Gene3D" id="3.30.460.10">
    <property type="entry name" value="Beta Polymerase, domain 2"/>
    <property type="match status" value="1"/>
</dbReference>
<dbReference type="EMBL" id="JAZBJZ010000002">
    <property type="protein sequence ID" value="MEE3715314.1"/>
    <property type="molecule type" value="Genomic_DNA"/>
</dbReference>
<dbReference type="InterPro" id="IPR002934">
    <property type="entry name" value="Polymerase_NTP_transf_dom"/>
</dbReference>
<evidence type="ECO:0000313" key="2">
    <source>
        <dbReference type="EMBL" id="MEE3715314.1"/>
    </source>
</evidence>
<evidence type="ECO:0000313" key="3">
    <source>
        <dbReference type="Proteomes" id="UP001333818"/>
    </source>
</evidence>
<dbReference type="Pfam" id="PF18742">
    <property type="entry name" value="DpnII-MboI"/>
    <property type="match status" value="1"/>
</dbReference>